<feature type="transmembrane region" description="Helical" evidence="6">
    <location>
        <begin position="174"/>
        <end position="202"/>
    </location>
</feature>
<dbReference type="InterPro" id="IPR037185">
    <property type="entry name" value="EmrE-like"/>
</dbReference>
<dbReference type="GO" id="GO:0016020">
    <property type="term" value="C:membrane"/>
    <property type="evidence" value="ECO:0007669"/>
    <property type="project" value="InterPro"/>
</dbReference>
<keyword evidence="8" id="KW-1185">Reference proteome</keyword>
<keyword evidence="3 6" id="KW-1133">Transmembrane helix</keyword>
<gene>
    <name evidence="7" type="ORF">Acr_02g0004440</name>
</gene>
<feature type="transmembrane region" description="Helical" evidence="6">
    <location>
        <begin position="240"/>
        <end position="258"/>
    </location>
</feature>
<proteinExistence type="predicted"/>
<evidence type="ECO:0000256" key="6">
    <source>
        <dbReference type="SAM" id="Phobius"/>
    </source>
</evidence>
<comment type="caution">
    <text evidence="7">The sequence shown here is derived from an EMBL/GenBank/DDBJ whole genome shotgun (WGS) entry which is preliminary data.</text>
</comment>
<evidence type="ECO:0000256" key="1">
    <source>
        <dbReference type="ARBA" id="ARBA00004141"/>
    </source>
</evidence>
<keyword evidence="4 6" id="KW-0472">Membrane</keyword>
<dbReference type="Proteomes" id="UP000585474">
    <property type="component" value="Unassembled WGS sequence"/>
</dbReference>
<feature type="transmembrane region" description="Helical" evidence="6">
    <location>
        <begin position="214"/>
        <end position="234"/>
    </location>
</feature>
<feature type="transmembrane region" description="Helical" evidence="6">
    <location>
        <begin position="133"/>
        <end position="154"/>
    </location>
</feature>
<dbReference type="EMBL" id="BJWL01000002">
    <property type="protein sequence ID" value="GFY82204.1"/>
    <property type="molecule type" value="Genomic_DNA"/>
</dbReference>
<evidence type="ECO:0000256" key="2">
    <source>
        <dbReference type="ARBA" id="ARBA00022692"/>
    </source>
</evidence>
<dbReference type="PANTHER" id="PTHR31218">
    <property type="entry name" value="WAT1-RELATED PROTEIN"/>
    <property type="match status" value="1"/>
</dbReference>
<feature type="compositionally biased region" description="Polar residues" evidence="5">
    <location>
        <begin position="270"/>
        <end position="295"/>
    </location>
</feature>
<keyword evidence="2 6" id="KW-0812">Transmembrane</keyword>
<dbReference type="OrthoDB" id="1728340at2759"/>
<evidence type="ECO:0000256" key="3">
    <source>
        <dbReference type="ARBA" id="ARBA00022989"/>
    </source>
</evidence>
<feature type="region of interest" description="Disordered" evidence="5">
    <location>
        <begin position="270"/>
        <end position="302"/>
    </location>
</feature>
<reference evidence="7 8" key="1">
    <citation type="submission" date="2019-07" db="EMBL/GenBank/DDBJ databases">
        <title>De Novo Assembly of kiwifruit Actinidia rufa.</title>
        <authorList>
            <person name="Sugita-Konishi S."/>
            <person name="Sato K."/>
            <person name="Mori E."/>
            <person name="Abe Y."/>
            <person name="Kisaki G."/>
            <person name="Hamano K."/>
            <person name="Suezawa K."/>
            <person name="Otani M."/>
            <person name="Fukuda T."/>
            <person name="Manabe T."/>
            <person name="Gomi K."/>
            <person name="Tabuchi M."/>
            <person name="Akimitsu K."/>
            <person name="Kataoka I."/>
        </authorList>
    </citation>
    <scope>NUCLEOTIDE SEQUENCE [LARGE SCALE GENOMIC DNA]</scope>
    <source>
        <strain evidence="8">cv. Fuchu</strain>
    </source>
</reference>
<sequence length="302" mass="32907">MKSSNINVSRESSILEVYDRAKPYLAVILVQLGYAGLSIIAKYGLNHGMSHYTFAVYRNVVATLVFAPFACFFERPVLDQNLYYAGMKHTTATFAAAMSNVLPAITFLMALIFRLEKVNMRRLHSQAKVVGTLVTVGGAMIMVLIKGAAIALPWTKVQTHGDSQAANQQDPIKGSLVITAACFCWAAFYIVLGIMCSGVNYYISGVVMKERGPVFVTAFNPLGMVFVAIMGSFMLAEEIYMGRLLGAIVIVIGLYLVIWGKSRDENLSTSVTDTDQQANKNGNTEISSHGSSTRVMPNDEAV</sequence>
<feature type="transmembrane region" description="Helical" evidence="6">
    <location>
        <begin position="55"/>
        <end position="73"/>
    </location>
</feature>
<name>A0A7J0E6T3_9ERIC</name>
<dbReference type="SUPFAM" id="SSF103481">
    <property type="entry name" value="Multidrug resistance efflux transporter EmrE"/>
    <property type="match status" value="2"/>
</dbReference>
<evidence type="ECO:0000256" key="5">
    <source>
        <dbReference type="SAM" id="MobiDB-lite"/>
    </source>
</evidence>
<evidence type="ECO:0000256" key="4">
    <source>
        <dbReference type="ARBA" id="ARBA00023136"/>
    </source>
</evidence>
<feature type="transmembrane region" description="Helical" evidence="6">
    <location>
        <begin position="24"/>
        <end position="43"/>
    </location>
</feature>
<comment type="subcellular location">
    <subcellularLocation>
        <location evidence="1">Membrane</location>
        <topology evidence="1">Multi-pass membrane protein</topology>
    </subcellularLocation>
</comment>
<protein>
    <submittedName>
        <fullName evidence="7">Nodulin MtN21 /EamA-like transporter family protein</fullName>
    </submittedName>
</protein>
<evidence type="ECO:0000313" key="7">
    <source>
        <dbReference type="EMBL" id="GFY82204.1"/>
    </source>
</evidence>
<evidence type="ECO:0000313" key="8">
    <source>
        <dbReference type="Proteomes" id="UP000585474"/>
    </source>
</evidence>
<dbReference type="GO" id="GO:0022857">
    <property type="term" value="F:transmembrane transporter activity"/>
    <property type="evidence" value="ECO:0007669"/>
    <property type="project" value="InterPro"/>
</dbReference>
<accession>A0A7J0E6T3</accession>
<dbReference type="InterPro" id="IPR030184">
    <property type="entry name" value="WAT1-related"/>
</dbReference>
<feature type="transmembrane region" description="Helical" evidence="6">
    <location>
        <begin position="93"/>
        <end position="113"/>
    </location>
</feature>
<dbReference type="AlphaFoldDB" id="A0A7J0E6T3"/>
<organism evidence="7 8">
    <name type="scientific">Actinidia rufa</name>
    <dbReference type="NCBI Taxonomy" id="165716"/>
    <lineage>
        <taxon>Eukaryota</taxon>
        <taxon>Viridiplantae</taxon>
        <taxon>Streptophyta</taxon>
        <taxon>Embryophyta</taxon>
        <taxon>Tracheophyta</taxon>
        <taxon>Spermatophyta</taxon>
        <taxon>Magnoliopsida</taxon>
        <taxon>eudicotyledons</taxon>
        <taxon>Gunneridae</taxon>
        <taxon>Pentapetalae</taxon>
        <taxon>asterids</taxon>
        <taxon>Ericales</taxon>
        <taxon>Actinidiaceae</taxon>
        <taxon>Actinidia</taxon>
    </lineage>
</organism>